<comment type="caution">
    <text evidence="1">The sequence shown here is derived from an EMBL/GenBank/DDBJ whole genome shotgun (WGS) entry which is preliminary data.</text>
</comment>
<accession>A0ABT5D5K1</accession>
<evidence type="ECO:0000313" key="1">
    <source>
        <dbReference type="EMBL" id="MDC0708944.1"/>
    </source>
</evidence>
<dbReference type="PROSITE" id="PS51257">
    <property type="entry name" value="PROKAR_LIPOPROTEIN"/>
    <property type="match status" value="1"/>
</dbReference>
<protein>
    <recommendedName>
        <fullName evidence="3">Lipoprotein</fullName>
    </recommendedName>
</protein>
<organism evidence="1 2">
    <name type="scientific">Stigmatella ashevillensis</name>
    <dbReference type="NCBI Taxonomy" id="2995309"/>
    <lineage>
        <taxon>Bacteria</taxon>
        <taxon>Pseudomonadati</taxon>
        <taxon>Myxococcota</taxon>
        <taxon>Myxococcia</taxon>
        <taxon>Myxococcales</taxon>
        <taxon>Cystobacterineae</taxon>
        <taxon>Archangiaceae</taxon>
        <taxon>Stigmatella</taxon>
    </lineage>
</organism>
<evidence type="ECO:0008006" key="3">
    <source>
        <dbReference type="Google" id="ProtNLM"/>
    </source>
</evidence>
<keyword evidence="2" id="KW-1185">Reference proteome</keyword>
<dbReference type="RefSeq" id="WP_272137084.1">
    <property type="nucleotide sequence ID" value="NZ_JAQNDM010000002.1"/>
</dbReference>
<reference evidence="1 2" key="1">
    <citation type="submission" date="2022-11" db="EMBL/GenBank/DDBJ databases">
        <title>Minimal conservation of predation-associated metabolite biosynthetic gene clusters underscores biosynthetic potential of Myxococcota including descriptions for ten novel species: Archangium lansinium sp. nov., Myxococcus landrumus sp. nov., Nannocystis bai.</title>
        <authorList>
            <person name="Ahearne A."/>
            <person name="Stevens C."/>
            <person name="Dowd S."/>
        </authorList>
    </citation>
    <scope>NUCLEOTIDE SEQUENCE [LARGE SCALE GENOMIC DNA]</scope>
    <source>
        <strain evidence="1 2">NCWAL01</strain>
    </source>
</reference>
<dbReference type="EMBL" id="JAQNDM010000002">
    <property type="protein sequence ID" value="MDC0708944.1"/>
    <property type="molecule type" value="Genomic_DNA"/>
</dbReference>
<dbReference type="Proteomes" id="UP001221838">
    <property type="component" value="Unassembled WGS sequence"/>
</dbReference>
<name>A0ABT5D5K1_9BACT</name>
<proteinExistence type="predicted"/>
<evidence type="ECO:0000313" key="2">
    <source>
        <dbReference type="Proteomes" id="UP001221838"/>
    </source>
</evidence>
<gene>
    <name evidence="1" type="ORF">POL68_10765</name>
</gene>
<sequence length="150" mass="16146">MNRLAVVAALGLTAVGCSHTQTASQALPPAEEGKCLLVHTLLREPVPAQYLEELASSALDTAVPVMIFVRKPEEGVLERFFEGDTPACSDTAFRVVRQFAQRGLVLYLQETPEGYTYDARRAGPEELSMEGAPQGIVRRAATGGWVAATD</sequence>